<evidence type="ECO:0000256" key="2">
    <source>
        <dbReference type="ARBA" id="ARBA00010790"/>
    </source>
</evidence>
<feature type="region of interest" description="Disordered" evidence="5">
    <location>
        <begin position="71"/>
        <end position="99"/>
    </location>
</feature>
<sequence>MSLFSPMQNDDNSLYYDSDYADNSTIGAPPIAKLSYKYRHLFAHLYKLIYVVIFLLGVLLGTSLNNLPTTNTNDSQDNTPSSHSQKQITSNPPPSSSRYDYIITGSGPSGIILAHYLSSSFPQKKILLLESGTASSASVIPSQSWLPNVHVSILDVPLLWSYVATSSKYLWNIPNARVGRTVGGSGMHNAMMYVRGRPIDFENWPEGWEWSEILKTYKSIETYVSKFKIMDYRGKSGPVITSKPEIADAVGQNWIESCRASGIRIDENGFNDPSAEGRTGCGLYDFNIHNGTRASVAKSFLSENLPSNLHVLTGSTVTRVIFDSKNTATAVEYVNGGDVNVVMLKQGKGDGEGTRVTARREATSIENILNYEERSDDVVELERRGFVLDFFQIVADFRGDVERGVILTAGAIMTPQILRNSGVWEEGDVMKLKGVGKNLQDHPVIGLIYEIDSLNEASAYTISTQLKEFGDMINGQGKDVDYGVLGGPGLSSGGFFKVRSEGTM</sequence>
<keyword evidence="3" id="KW-0285">Flavoprotein</keyword>
<keyword evidence="6" id="KW-0812">Transmembrane</keyword>
<evidence type="ECO:0000256" key="6">
    <source>
        <dbReference type="SAM" id="Phobius"/>
    </source>
</evidence>
<gene>
    <name evidence="8" type="ORF">TL16_g03118</name>
</gene>
<dbReference type="Gene3D" id="3.30.560.10">
    <property type="entry name" value="Glucose Oxidase, domain 3"/>
    <property type="match status" value="1"/>
</dbReference>
<keyword evidence="6" id="KW-0472">Membrane</keyword>
<evidence type="ECO:0000256" key="3">
    <source>
        <dbReference type="ARBA" id="ARBA00022630"/>
    </source>
</evidence>
<accession>A0A9W7A0M4</accession>
<keyword evidence="6" id="KW-1133">Transmembrane helix</keyword>
<dbReference type="PANTHER" id="PTHR11552:SF147">
    <property type="entry name" value="CHOLINE DEHYDROGENASE, MITOCHONDRIAL"/>
    <property type="match status" value="1"/>
</dbReference>
<dbReference type="AlphaFoldDB" id="A0A9W7A0M4"/>
<dbReference type="Pfam" id="PF00732">
    <property type="entry name" value="GMC_oxred_N"/>
    <property type="match status" value="2"/>
</dbReference>
<comment type="cofactor">
    <cofactor evidence="1">
        <name>FAD</name>
        <dbReference type="ChEBI" id="CHEBI:57692"/>
    </cofactor>
</comment>
<dbReference type="PANTHER" id="PTHR11552">
    <property type="entry name" value="GLUCOSE-METHANOL-CHOLINE GMC OXIDOREDUCTASE"/>
    <property type="match status" value="1"/>
</dbReference>
<protein>
    <recommendedName>
        <fullName evidence="7">Glucose-methanol-choline oxidoreductase N-terminal domain-containing protein</fullName>
    </recommendedName>
</protein>
<dbReference type="GO" id="GO:0050660">
    <property type="term" value="F:flavin adenine dinucleotide binding"/>
    <property type="evidence" value="ECO:0007669"/>
    <property type="project" value="InterPro"/>
</dbReference>
<organism evidence="8 9">
    <name type="scientific">Triparma laevis f. inornata</name>
    <dbReference type="NCBI Taxonomy" id="1714386"/>
    <lineage>
        <taxon>Eukaryota</taxon>
        <taxon>Sar</taxon>
        <taxon>Stramenopiles</taxon>
        <taxon>Ochrophyta</taxon>
        <taxon>Bolidophyceae</taxon>
        <taxon>Parmales</taxon>
        <taxon>Triparmaceae</taxon>
        <taxon>Triparma</taxon>
    </lineage>
</organism>
<feature type="domain" description="Glucose-methanol-choline oxidoreductase N-terminal" evidence="7">
    <location>
        <begin position="403"/>
        <end position="444"/>
    </location>
</feature>
<evidence type="ECO:0000256" key="4">
    <source>
        <dbReference type="ARBA" id="ARBA00022827"/>
    </source>
</evidence>
<feature type="compositionally biased region" description="Polar residues" evidence="5">
    <location>
        <begin position="74"/>
        <end position="90"/>
    </location>
</feature>
<dbReference type="Proteomes" id="UP001162640">
    <property type="component" value="Unassembled WGS sequence"/>
</dbReference>
<proteinExistence type="inferred from homology"/>
<evidence type="ECO:0000256" key="1">
    <source>
        <dbReference type="ARBA" id="ARBA00001974"/>
    </source>
</evidence>
<reference evidence="9" key="1">
    <citation type="journal article" date="2023" name="Commun. Biol.">
        <title>Genome analysis of Parmales, the sister group of diatoms, reveals the evolutionary specialization of diatoms from phago-mixotrophs to photoautotrophs.</title>
        <authorList>
            <person name="Ban H."/>
            <person name="Sato S."/>
            <person name="Yoshikawa S."/>
            <person name="Yamada K."/>
            <person name="Nakamura Y."/>
            <person name="Ichinomiya M."/>
            <person name="Sato N."/>
            <person name="Blanc-Mathieu R."/>
            <person name="Endo H."/>
            <person name="Kuwata A."/>
            <person name="Ogata H."/>
        </authorList>
    </citation>
    <scope>NUCLEOTIDE SEQUENCE [LARGE SCALE GENOMIC DNA]</scope>
</reference>
<evidence type="ECO:0000313" key="9">
    <source>
        <dbReference type="Proteomes" id="UP001162640"/>
    </source>
</evidence>
<dbReference type="Gene3D" id="3.50.50.60">
    <property type="entry name" value="FAD/NAD(P)-binding domain"/>
    <property type="match status" value="2"/>
</dbReference>
<dbReference type="SUPFAM" id="SSF51905">
    <property type="entry name" value="FAD/NAD(P)-binding domain"/>
    <property type="match status" value="1"/>
</dbReference>
<dbReference type="InterPro" id="IPR000172">
    <property type="entry name" value="GMC_OxRdtase_N"/>
</dbReference>
<comment type="caution">
    <text evidence="8">The sequence shown here is derived from an EMBL/GenBank/DDBJ whole genome shotgun (WGS) entry which is preliminary data.</text>
</comment>
<dbReference type="InterPro" id="IPR012132">
    <property type="entry name" value="GMC_OxRdtase"/>
</dbReference>
<evidence type="ECO:0000313" key="8">
    <source>
        <dbReference type="EMBL" id="GMH60757.1"/>
    </source>
</evidence>
<comment type="similarity">
    <text evidence="2">Belongs to the GMC oxidoreductase family.</text>
</comment>
<dbReference type="EMBL" id="BLQM01000080">
    <property type="protein sequence ID" value="GMH60757.1"/>
    <property type="molecule type" value="Genomic_DNA"/>
</dbReference>
<feature type="domain" description="Glucose-methanol-choline oxidoreductase N-terminal" evidence="7">
    <location>
        <begin position="177"/>
        <end position="339"/>
    </location>
</feature>
<evidence type="ECO:0000256" key="5">
    <source>
        <dbReference type="SAM" id="MobiDB-lite"/>
    </source>
</evidence>
<dbReference type="InterPro" id="IPR036188">
    <property type="entry name" value="FAD/NAD-bd_sf"/>
</dbReference>
<name>A0A9W7A0M4_9STRA</name>
<keyword evidence="4" id="KW-0274">FAD</keyword>
<dbReference type="Gene3D" id="3.30.410.40">
    <property type="match status" value="1"/>
</dbReference>
<dbReference type="GO" id="GO:0016614">
    <property type="term" value="F:oxidoreductase activity, acting on CH-OH group of donors"/>
    <property type="evidence" value="ECO:0007669"/>
    <property type="project" value="InterPro"/>
</dbReference>
<feature type="transmembrane region" description="Helical" evidence="6">
    <location>
        <begin position="45"/>
        <end position="64"/>
    </location>
</feature>
<evidence type="ECO:0000259" key="7">
    <source>
        <dbReference type="Pfam" id="PF00732"/>
    </source>
</evidence>